<dbReference type="Proteomes" id="UP000006426">
    <property type="component" value="Plasmid pmppla107"/>
</dbReference>
<accession>A0AAD0PUD9</accession>
<name>A0AAD0PUD9_PSEAV</name>
<dbReference type="EMBL" id="CP031226">
    <property type="protein sequence ID" value="AXH59560.1"/>
    <property type="molecule type" value="Genomic_DNA"/>
</dbReference>
<dbReference type="RefSeq" id="WP_054068197.1">
    <property type="nucleotide sequence ID" value="NZ_CP031226.1"/>
</dbReference>
<keyword evidence="1" id="KW-0614">Plasmid</keyword>
<reference evidence="1 2" key="1">
    <citation type="journal article" date="2011" name="PLoS Pathog.">
        <title>Dynamic evolution of pathogenicity revealed by sequencing and comparative genomics of 19 Pseudomonas syringae isolates.</title>
        <authorList>
            <person name="Baltrus D.A."/>
            <person name="Nishimura M.T."/>
            <person name="Romanchuk A."/>
            <person name="Chang J.H."/>
            <person name="Mukhtar M.S."/>
            <person name="Cherkis K."/>
            <person name="Roach J."/>
            <person name="Grant S.R."/>
            <person name="Jones C.D."/>
            <person name="Dangl J.L."/>
        </authorList>
    </citation>
    <scope>NUCLEOTIDE SEQUENCE [LARGE SCALE GENOMIC DNA]</scope>
    <source>
        <strain evidence="1 2">M301315</strain>
    </source>
</reference>
<protein>
    <submittedName>
        <fullName evidence="1">Uncharacterized protein</fullName>
    </submittedName>
</protein>
<proteinExistence type="predicted"/>
<dbReference type="AlphaFoldDB" id="A0AAD0PUD9"/>
<sequence>MSKQEKLVEALNLWVSLTNFDEKKQSFNMREYDIKRMTDSIGEALELDDTNITCFLMLSYYAESFIRQTQFNLTDLLNDRPRVEDFVAKTEQLQRLLNDKEMLEDLAHFQLVTRQAVRHYQADTDEVMKLIDDRHDIALLRRDALASMKKLRVDYFTHGIPEAESVKPAYNRDVYQFWNINSMLRALCNSPSGVSLNLIRTPDDFQSYFVFAIRNGGHIITLSDIPEEAHPLAKYMSRRPDKEYGKRIMQNWFPYDLMNWVYNEESNTLWIEKQDFGNAVTPINQTAFPLSAIKELGACEIIWITLMFELIVERFWRKPVSAPQLSYTGEMVKVQSALIDQANEAGLPVVQYHGIEAKELTLQEVAHPGEDMKEALGKSGGNHNDWLIERYEAKVNPLMLNMLSTGDVVAYLTQEASEGTLPSVVTAKHYADKVDDFFNQKVRKYKYHSLDSASFGDKKQLLNDRLFLARANFATEIQRLADIEYEQRKGEIMQWFRDRIEDNADTLYALAIQETCYVQVEGPKRPRRLSGTYRPGKDVIRYRLSKLYDKSDYYKDISYVSYGVTLNSGWENSKAFCHRNGKVASWVLNVTPQTLDDLALITGVEVADMPDVLQHWVSDQDYSGNANLQRIDPVAWKLKNPWLQCNFAVNVWLSTSSLNAIRKTMKLPDAQKFYKDTTEDWNFPSDDPFSGM</sequence>
<evidence type="ECO:0000313" key="2">
    <source>
        <dbReference type="Proteomes" id="UP000006426"/>
    </source>
</evidence>
<gene>
    <name evidence="1" type="ORF">PLA107_030510</name>
</gene>
<organism evidence="1 2">
    <name type="scientific">Pseudomonas amygdali pv. lachrymans str. M301315</name>
    <dbReference type="NCBI Taxonomy" id="629260"/>
    <lineage>
        <taxon>Bacteria</taxon>
        <taxon>Pseudomonadati</taxon>
        <taxon>Pseudomonadota</taxon>
        <taxon>Gammaproteobacteria</taxon>
        <taxon>Pseudomonadales</taxon>
        <taxon>Pseudomonadaceae</taxon>
        <taxon>Pseudomonas</taxon>
        <taxon>Pseudomonas amygdali</taxon>
    </lineage>
</organism>
<evidence type="ECO:0000313" key="1">
    <source>
        <dbReference type="EMBL" id="AXH59560.1"/>
    </source>
</evidence>
<geneLocation type="plasmid" evidence="2">
    <name>pmppla107</name>
</geneLocation>